<keyword evidence="8" id="KW-0647">Proteasome</keyword>
<keyword evidence="11" id="KW-1185">Reference proteome</keyword>
<evidence type="ECO:0000256" key="7">
    <source>
        <dbReference type="ARBA" id="ARBA00022801"/>
    </source>
</evidence>
<protein>
    <recommendedName>
        <fullName evidence="3">proteasome endopeptidase complex</fullName>
        <ecNumber evidence="3">3.4.25.1</ecNumber>
    </recommendedName>
</protein>
<keyword evidence="5" id="KW-0645">Protease</keyword>
<evidence type="ECO:0000256" key="1">
    <source>
        <dbReference type="ARBA" id="ARBA00001198"/>
    </source>
</evidence>
<dbReference type="InterPro" id="IPR001353">
    <property type="entry name" value="Proteasome_sua/b"/>
</dbReference>
<name>A0A9N7V0B6_PLEPL</name>
<dbReference type="SUPFAM" id="SSF56235">
    <property type="entry name" value="N-terminal nucleophile aminohydrolases (Ntn hydrolases)"/>
    <property type="match status" value="1"/>
</dbReference>
<keyword evidence="9" id="KW-0539">Nucleus</keyword>
<dbReference type="EC" id="3.4.25.1" evidence="3"/>
<gene>
    <name evidence="10" type="ORF">PLEPLA_LOCUS28200</name>
</gene>
<keyword evidence="6" id="KW-0888">Threonine protease</keyword>
<dbReference type="EMBL" id="CADEAL010002452">
    <property type="protein sequence ID" value="CAB1440434.1"/>
    <property type="molecule type" value="Genomic_DNA"/>
</dbReference>
<keyword evidence="4" id="KW-0963">Cytoplasm</keyword>
<comment type="catalytic activity">
    <reaction evidence="1">
        <text>Cleavage of peptide bonds with very broad specificity.</text>
        <dbReference type="EC" id="3.4.25.1"/>
    </reaction>
</comment>
<dbReference type="InterPro" id="IPR023333">
    <property type="entry name" value="Proteasome_suB-type"/>
</dbReference>
<dbReference type="GO" id="GO:0004298">
    <property type="term" value="F:threonine-type endopeptidase activity"/>
    <property type="evidence" value="ECO:0007669"/>
    <property type="project" value="UniProtKB-KW"/>
</dbReference>
<evidence type="ECO:0000256" key="5">
    <source>
        <dbReference type="ARBA" id="ARBA00022670"/>
    </source>
</evidence>
<dbReference type="GO" id="GO:0005634">
    <property type="term" value="C:nucleus"/>
    <property type="evidence" value="ECO:0007669"/>
    <property type="project" value="UniProtKB-SubCell"/>
</dbReference>
<dbReference type="GO" id="GO:0051603">
    <property type="term" value="P:proteolysis involved in protein catabolic process"/>
    <property type="evidence" value="ECO:0007669"/>
    <property type="project" value="InterPro"/>
</dbReference>
<dbReference type="Proteomes" id="UP001153269">
    <property type="component" value="Unassembled WGS sequence"/>
</dbReference>
<evidence type="ECO:0000256" key="3">
    <source>
        <dbReference type="ARBA" id="ARBA00012039"/>
    </source>
</evidence>
<evidence type="ECO:0000256" key="2">
    <source>
        <dbReference type="ARBA" id="ARBA00004123"/>
    </source>
</evidence>
<evidence type="ECO:0000313" key="11">
    <source>
        <dbReference type="Proteomes" id="UP001153269"/>
    </source>
</evidence>
<dbReference type="AlphaFoldDB" id="A0A9N7V0B6"/>
<comment type="caution">
    <text evidence="10">The sequence shown here is derived from an EMBL/GenBank/DDBJ whole genome shotgun (WGS) entry which is preliminary data.</text>
</comment>
<evidence type="ECO:0000256" key="6">
    <source>
        <dbReference type="ARBA" id="ARBA00022698"/>
    </source>
</evidence>
<accession>A0A9N7V0B6</accession>
<evidence type="ECO:0000256" key="8">
    <source>
        <dbReference type="ARBA" id="ARBA00022942"/>
    </source>
</evidence>
<reference evidence="10" key="1">
    <citation type="submission" date="2020-03" db="EMBL/GenBank/DDBJ databases">
        <authorList>
            <person name="Weist P."/>
        </authorList>
    </citation>
    <scope>NUCLEOTIDE SEQUENCE</scope>
</reference>
<dbReference type="InterPro" id="IPR016050">
    <property type="entry name" value="Proteasome_bsu_CS"/>
</dbReference>
<sequence>MALSNVLETPAAGFNFDNTARNAAFEGLLAGQSPKPLKTGTTIAGVVFKDGVILGADTRATSSEVVADKMCAKIHYIAPNIYCCGAGTAADTEKTTDLVSPTSPSSR</sequence>
<evidence type="ECO:0000313" key="10">
    <source>
        <dbReference type="EMBL" id="CAB1440434.1"/>
    </source>
</evidence>
<keyword evidence="7" id="KW-0378">Hydrolase</keyword>
<comment type="subcellular location">
    <subcellularLocation>
        <location evidence="2">Nucleus</location>
    </subcellularLocation>
</comment>
<dbReference type="InterPro" id="IPR029055">
    <property type="entry name" value="Ntn_hydrolases_N"/>
</dbReference>
<dbReference type="PANTHER" id="PTHR32194:SF4">
    <property type="entry name" value="PROTEASOME SUBUNIT BETA TYPE-7"/>
    <property type="match status" value="1"/>
</dbReference>
<proteinExistence type="predicted"/>
<dbReference type="PANTHER" id="PTHR32194">
    <property type="entry name" value="METALLOPROTEASE TLDD"/>
    <property type="match status" value="1"/>
</dbReference>
<dbReference type="Gene3D" id="3.60.20.10">
    <property type="entry name" value="Glutamine Phosphoribosylpyrophosphate, subunit 1, domain 1"/>
    <property type="match status" value="1"/>
</dbReference>
<dbReference type="GO" id="GO:0005839">
    <property type="term" value="C:proteasome core complex"/>
    <property type="evidence" value="ECO:0007669"/>
    <property type="project" value="InterPro"/>
</dbReference>
<organism evidence="10 11">
    <name type="scientific">Pleuronectes platessa</name>
    <name type="common">European plaice</name>
    <dbReference type="NCBI Taxonomy" id="8262"/>
    <lineage>
        <taxon>Eukaryota</taxon>
        <taxon>Metazoa</taxon>
        <taxon>Chordata</taxon>
        <taxon>Craniata</taxon>
        <taxon>Vertebrata</taxon>
        <taxon>Euteleostomi</taxon>
        <taxon>Actinopterygii</taxon>
        <taxon>Neopterygii</taxon>
        <taxon>Teleostei</taxon>
        <taxon>Neoteleostei</taxon>
        <taxon>Acanthomorphata</taxon>
        <taxon>Carangaria</taxon>
        <taxon>Pleuronectiformes</taxon>
        <taxon>Pleuronectoidei</taxon>
        <taxon>Pleuronectidae</taxon>
        <taxon>Pleuronectes</taxon>
    </lineage>
</organism>
<dbReference type="GO" id="GO:0005737">
    <property type="term" value="C:cytoplasm"/>
    <property type="evidence" value="ECO:0007669"/>
    <property type="project" value="TreeGrafter"/>
</dbReference>
<evidence type="ECO:0000256" key="9">
    <source>
        <dbReference type="ARBA" id="ARBA00023242"/>
    </source>
</evidence>
<dbReference type="PROSITE" id="PS00854">
    <property type="entry name" value="PROTEASOME_BETA_1"/>
    <property type="match status" value="1"/>
</dbReference>
<dbReference type="Pfam" id="PF00227">
    <property type="entry name" value="Proteasome"/>
    <property type="match status" value="1"/>
</dbReference>
<evidence type="ECO:0000256" key="4">
    <source>
        <dbReference type="ARBA" id="ARBA00022490"/>
    </source>
</evidence>